<reference evidence="3 4" key="1">
    <citation type="submission" date="2023-10" db="EMBL/GenBank/DDBJ databases">
        <authorList>
            <person name="Botero Cardona J."/>
        </authorList>
    </citation>
    <scope>NUCLEOTIDE SEQUENCE [LARGE SCALE GENOMIC DNA]</scope>
    <source>
        <strain evidence="3 4">R-82641</strain>
    </source>
</reference>
<dbReference type="Proteomes" id="UP001314200">
    <property type="component" value="Unassembled WGS sequence"/>
</dbReference>
<comment type="similarity">
    <text evidence="1">Belongs to the YciI family.</text>
</comment>
<organism evidence="3 4">
    <name type="scientific">Fructobacillus cardui</name>
    <dbReference type="NCBI Taxonomy" id="2893170"/>
    <lineage>
        <taxon>Bacteria</taxon>
        <taxon>Bacillati</taxon>
        <taxon>Bacillota</taxon>
        <taxon>Bacilli</taxon>
        <taxon>Lactobacillales</taxon>
        <taxon>Lactobacillaceae</taxon>
        <taxon>Fructobacillus</taxon>
    </lineage>
</organism>
<evidence type="ECO:0000256" key="1">
    <source>
        <dbReference type="ARBA" id="ARBA00007689"/>
    </source>
</evidence>
<comment type="caution">
    <text evidence="3">The sequence shown here is derived from an EMBL/GenBank/DDBJ whole genome shotgun (WGS) entry which is preliminary data.</text>
</comment>
<dbReference type="InterPro" id="IPR005545">
    <property type="entry name" value="YCII"/>
</dbReference>
<dbReference type="PANTHER" id="PTHR37828">
    <property type="entry name" value="GSR2449 PROTEIN"/>
    <property type="match status" value="1"/>
</dbReference>
<dbReference type="RefSeq" id="WP_338348333.1">
    <property type="nucleotide sequence ID" value="NZ_CAUZLY010000025.1"/>
</dbReference>
<name>A0ABN9Z495_9LACO</name>
<evidence type="ECO:0000313" key="3">
    <source>
        <dbReference type="EMBL" id="CAK1255159.1"/>
    </source>
</evidence>
<evidence type="ECO:0000313" key="4">
    <source>
        <dbReference type="Proteomes" id="UP001314200"/>
    </source>
</evidence>
<keyword evidence="4" id="KW-1185">Reference proteome</keyword>
<feature type="domain" description="YCII-related" evidence="2">
    <location>
        <begin position="2"/>
        <end position="81"/>
    </location>
</feature>
<dbReference type="SUPFAM" id="SSF54909">
    <property type="entry name" value="Dimeric alpha+beta barrel"/>
    <property type="match status" value="1"/>
</dbReference>
<gene>
    <name evidence="3" type="ORF">R82641_BJNNKPBH_01604</name>
</gene>
<dbReference type="Pfam" id="PF03795">
    <property type="entry name" value="YCII"/>
    <property type="match status" value="1"/>
</dbReference>
<dbReference type="InterPro" id="IPR011008">
    <property type="entry name" value="Dimeric_a/b-barrel"/>
</dbReference>
<evidence type="ECO:0000259" key="2">
    <source>
        <dbReference type="Pfam" id="PF03795"/>
    </source>
</evidence>
<proteinExistence type="inferred from homology"/>
<dbReference type="EMBL" id="CAUZLY010000025">
    <property type="protein sequence ID" value="CAK1255159.1"/>
    <property type="molecule type" value="Genomic_DNA"/>
</dbReference>
<protein>
    <submittedName>
        <fullName evidence="3">Contains active-site pHis (YciI)</fullName>
    </submittedName>
</protein>
<accession>A0ABN9Z495</accession>
<dbReference type="PANTHER" id="PTHR37828:SF1">
    <property type="entry name" value="YCII-RELATED DOMAIN-CONTAINING PROTEIN"/>
    <property type="match status" value="1"/>
</dbReference>
<dbReference type="Gene3D" id="3.30.70.1060">
    <property type="entry name" value="Dimeric alpha+beta barrel"/>
    <property type="match status" value="1"/>
</dbReference>
<sequence length="89" mass="10262">MYLILIELKDGVKTKERINKHHSWIKKNYDNGYFLIAGPLVDKKSSGMIIADIDSIQEINSIISQDEFYPNDANYEVHEMKANFIASNL</sequence>